<gene>
    <name evidence="1" type="ORF">AVEN_268663_1</name>
</gene>
<keyword evidence="2" id="KW-1185">Reference proteome</keyword>
<evidence type="ECO:0000313" key="1">
    <source>
        <dbReference type="EMBL" id="GBN34142.1"/>
    </source>
</evidence>
<dbReference type="EMBL" id="BGPR01008485">
    <property type="protein sequence ID" value="GBN34142.1"/>
    <property type="molecule type" value="Genomic_DNA"/>
</dbReference>
<accession>A0A4Y2N5H7</accession>
<dbReference type="AlphaFoldDB" id="A0A4Y2N5H7"/>
<protein>
    <submittedName>
        <fullName evidence="1">Uncharacterized protein</fullName>
    </submittedName>
</protein>
<reference evidence="1 2" key="1">
    <citation type="journal article" date="2019" name="Sci. Rep.">
        <title>Orb-weaving spider Araneus ventricosus genome elucidates the spidroin gene catalogue.</title>
        <authorList>
            <person name="Kono N."/>
            <person name="Nakamura H."/>
            <person name="Ohtoshi R."/>
            <person name="Moran D.A.P."/>
            <person name="Shinohara A."/>
            <person name="Yoshida Y."/>
            <person name="Fujiwara M."/>
            <person name="Mori M."/>
            <person name="Tomita M."/>
            <person name="Arakawa K."/>
        </authorList>
    </citation>
    <scope>NUCLEOTIDE SEQUENCE [LARGE SCALE GENOMIC DNA]</scope>
</reference>
<organism evidence="1 2">
    <name type="scientific">Araneus ventricosus</name>
    <name type="common">Orbweaver spider</name>
    <name type="synonym">Epeira ventricosa</name>
    <dbReference type="NCBI Taxonomy" id="182803"/>
    <lineage>
        <taxon>Eukaryota</taxon>
        <taxon>Metazoa</taxon>
        <taxon>Ecdysozoa</taxon>
        <taxon>Arthropoda</taxon>
        <taxon>Chelicerata</taxon>
        <taxon>Arachnida</taxon>
        <taxon>Araneae</taxon>
        <taxon>Araneomorphae</taxon>
        <taxon>Entelegynae</taxon>
        <taxon>Araneoidea</taxon>
        <taxon>Araneidae</taxon>
        <taxon>Araneus</taxon>
    </lineage>
</organism>
<evidence type="ECO:0000313" key="2">
    <source>
        <dbReference type="Proteomes" id="UP000499080"/>
    </source>
</evidence>
<name>A0A4Y2N5H7_ARAVE</name>
<proteinExistence type="predicted"/>
<comment type="caution">
    <text evidence="1">The sequence shown here is derived from an EMBL/GenBank/DDBJ whole genome shotgun (WGS) entry which is preliminary data.</text>
</comment>
<dbReference type="OrthoDB" id="6765836at2759"/>
<dbReference type="Proteomes" id="UP000499080">
    <property type="component" value="Unassembled WGS sequence"/>
</dbReference>
<sequence length="136" mass="15601">MSSEERQNAVQNSRSYFIWSEKGHVVAKRGSKTTCVICGKKHHMLLCRNIQAGSKSPVSVNIRKDERKETVPQRDQTLANLARTSNVLLQTLMDTLTGRDKKNAKRVLLSIQLHRHLIFLKVQLIKYNLIVHVKKT</sequence>